<dbReference type="InterPro" id="IPR036390">
    <property type="entry name" value="WH_DNA-bd_sf"/>
</dbReference>
<dbReference type="InterPro" id="IPR015943">
    <property type="entry name" value="WD40/YVTN_repeat-like_dom_sf"/>
</dbReference>
<dbReference type="eggNOG" id="arCOG02611">
    <property type="taxonomic scope" value="Archaea"/>
</dbReference>
<keyword evidence="4" id="KW-1185">Reference proteome</keyword>
<reference evidence="3 4" key="1">
    <citation type="journal article" date="2006" name="Science">
        <title>Genome of rice cluster I archaea -- the key methane producers in the rice rhizosphere.</title>
        <authorList>
            <person name="Erkel C."/>
            <person name="Kube M."/>
            <person name="Reinhardt R."/>
            <person name="Liesack W."/>
        </authorList>
    </citation>
    <scope>NUCLEOTIDE SEQUENCE [LARGE SCALE GENOMIC DNA]</scope>
    <source>
        <strain evidence="4">DSM 22066 / NBRC 105507 / MRE50</strain>
    </source>
</reference>
<dbReference type="PANTHER" id="PTHR36216:SF1">
    <property type="entry name" value="HTH ARSR-TYPE DOMAIN-CONTAINING PROTEIN"/>
    <property type="match status" value="1"/>
</dbReference>
<keyword evidence="1" id="KW-1133">Transmembrane helix</keyword>
<dbReference type="InterPro" id="IPR013196">
    <property type="entry name" value="HTH_11"/>
</dbReference>
<dbReference type="KEGG" id="rci:RCIX409"/>
<sequence length="769" mass="85191">MLTEPLFKPRLTNDQVVSMKKAHTFELTIVLLIVIMACLLYLILTSRPSLNSGWEASINSTPDYILPGSDGRLYAFAGNNVTAIDSNGQVAWKFDAEQDIWKGGRGYGVGAGGSLVRYYQSVPLAAEYAGHLYLLAEKPCVEEAKKVVINNITIMDFPMDLIALSPQGEIEWKRAINETFPVSGYLQVVEGPFYPDGPAYFWYPIISGPIVSGDRLYIFHDGQEDVYDANGTLAYKLYGLSSEPVVDERGYVYAVLATPISKQSATSSIDAGAYYVNVTPSSIIAAFRPDGTQAWSLDLGESAAPISVGTGGYTDGLSRLLFANQTLYVPVQNGIVAVSTDGRVLWVRHLNDGSYTLFEPMPVDPEGNVYFRQDRSIAQICVIRPNGQAQVSPWVFNFWSGEAEPGSQTPVFLEGHDGIVYGTGSTTYMSPDQFNETYRAGYFDPGHVTAYDLAKNRTLWTFTIPAEDTHALLLTPDNYELIHIQGLGLDIRPDNAGAYTSITQNRVIYVYPGQNVTYVTYEYTIHEDPIVLNQSRGMYVRALYALDNSGRLLWKEPIGSIKQAVVSNDTLYYSTWDGQMGGGASIAGGIAIIASLYLVLRFVAVGAVSRARAVLHVNENRNALMEYIEANPGSTAREITKGLPMNMGTLRYHLLILSMNHKITSHQDGDKYVRYFKNAGTYTREELMLLSLARREPVRKILETLSKNPGMTGTELSKALGVSTTAVYRHLNLLSERQIVGRELERESGPGYRVREEYLPYVERMIRGQ</sequence>
<dbReference type="CDD" id="cd00090">
    <property type="entry name" value="HTH_ARSR"/>
    <property type="match status" value="1"/>
</dbReference>
<dbReference type="Pfam" id="PF08279">
    <property type="entry name" value="HTH_11"/>
    <property type="match status" value="1"/>
</dbReference>
<keyword evidence="1" id="KW-0472">Membrane</keyword>
<dbReference type="Proteomes" id="UP000000663">
    <property type="component" value="Chromosome"/>
</dbReference>
<evidence type="ECO:0000259" key="2">
    <source>
        <dbReference type="Pfam" id="PF08279"/>
    </source>
</evidence>
<proteinExistence type="predicted"/>
<feature type="transmembrane region" description="Helical" evidence="1">
    <location>
        <begin position="25"/>
        <end position="44"/>
    </location>
</feature>
<name>Q0W6Z4_METAR</name>
<accession>Q0W6Z4</accession>
<dbReference type="eggNOG" id="arCOG02493">
    <property type="taxonomic scope" value="Archaea"/>
</dbReference>
<dbReference type="AlphaFoldDB" id="Q0W6Z4"/>
<protein>
    <recommendedName>
        <fullName evidence="2">Helix-turn-helix type 11 domain-containing protein</fullName>
    </recommendedName>
</protein>
<dbReference type="EMBL" id="AM114193">
    <property type="protein sequence ID" value="CAJ35849.1"/>
    <property type="molecule type" value="Genomic_DNA"/>
</dbReference>
<dbReference type="InterPro" id="IPR011991">
    <property type="entry name" value="ArsR-like_HTH"/>
</dbReference>
<dbReference type="InterPro" id="IPR036388">
    <property type="entry name" value="WH-like_DNA-bd_sf"/>
</dbReference>
<evidence type="ECO:0000256" key="1">
    <source>
        <dbReference type="SAM" id="Phobius"/>
    </source>
</evidence>
<dbReference type="SUPFAM" id="SSF50998">
    <property type="entry name" value="Quinoprotein alcohol dehydrogenase-like"/>
    <property type="match status" value="2"/>
</dbReference>
<dbReference type="STRING" id="351160.RCIX409"/>
<dbReference type="Gene3D" id="1.10.10.10">
    <property type="entry name" value="Winged helix-like DNA-binding domain superfamily/Winged helix DNA-binding domain"/>
    <property type="match status" value="2"/>
</dbReference>
<feature type="transmembrane region" description="Helical" evidence="1">
    <location>
        <begin position="580"/>
        <end position="600"/>
    </location>
</feature>
<evidence type="ECO:0000313" key="4">
    <source>
        <dbReference type="Proteomes" id="UP000000663"/>
    </source>
</evidence>
<feature type="domain" description="Helix-turn-helix type 11" evidence="2">
    <location>
        <begin position="699"/>
        <end position="753"/>
    </location>
</feature>
<dbReference type="SUPFAM" id="SSF46785">
    <property type="entry name" value="Winged helix' DNA-binding domain"/>
    <property type="match status" value="2"/>
</dbReference>
<keyword evidence="1" id="KW-0812">Transmembrane</keyword>
<organism evidence="3 4">
    <name type="scientific">Methanocella arvoryzae (strain DSM 22066 / NBRC 105507 / MRE50)</name>
    <dbReference type="NCBI Taxonomy" id="351160"/>
    <lineage>
        <taxon>Archaea</taxon>
        <taxon>Methanobacteriati</taxon>
        <taxon>Methanobacteriota</taxon>
        <taxon>Stenosarchaea group</taxon>
        <taxon>Methanomicrobia</taxon>
        <taxon>Methanocellales</taxon>
        <taxon>Methanocellaceae</taxon>
        <taxon>Methanocella</taxon>
    </lineage>
</organism>
<dbReference type="Gene3D" id="2.130.10.10">
    <property type="entry name" value="YVTN repeat-like/Quinoprotein amine dehydrogenase"/>
    <property type="match status" value="2"/>
</dbReference>
<dbReference type="InterPro" id="IPR011047">
    <property type="entry name" value="Quinoprotein_ADH-like_sf"/>
</dbReference>
<gene>
    <name evidence="3" type="ORF">RCIX409</name>
</gene>
<dbReference type="PANTHER" id="PTHR36216">
    <property type="entry name" value="TRANSCRIPTIONAL REGULATOR, TRMB"/>
    <property type="match status" value="1"/>
</dbReference>
<evidence type="ECO:0000313" key="3">
    <source>
        <dbReference type="EMBL" id="CAJ35849.1"/>
    </source>
</evidence>